<gene>
    <name evidence="2" type="ORF">ER308_08735</name>
</gene>
<protein>
    <submittedName>
        <fullName evidence="2">Uncharacterized protein</fullName>
    </submittedName>
</protein>
<dbReference type="KEGG" id="erz:ER308_08735"/>
<evidence type="ECO:0000313" key="2">
    <source>
        <dbReference type="EMBL" id="QBI19628.1"/>
    </source>
</evidence>
<feature type="region of interest" description="Disordered" evidence="1">
    <location>
        <begin position="35"/>
        <end position="66"/>
    </location>
</feature>
<reference evidence="2 3" key="1">
    <citation type="submission" date="2019-01" db="EMBL/GenBank/DDBJ databases">
        <title>Egibacter rhizosphaerae EGI 80759T.</title>
        <authorList>
            <person name="Chen D.-D."/>
            <person name="Tian Y."/>
            <person name="Jiao J.-Y."/>
            <person name="Zhang X.-T."/>
            <person name="Zhang Y.-G."/>
            <person name="Zhang Y."/>
            <person name="Xiao M."/>
            <person name="Shu W.-S."/>
            <person name="Li W.-J."/>
        </authorList>
    </citation>
    <scope>NUCLEOTIDE SEQUENCE [LARGE SCALE GENOMIC DNA]</scope>
    <source>
        <strain evidence="2 3">EGI 80759</strain>
    </source>
</reference>
<proteinExistence type="predicted"/>
<name>A0A411YEJ4_9ACTN</name>
<keyword evidence="3" id="KW-1185">Reference proteome</keyword>
<dbReference type="AlphaFoldDB" id="A0A411YEJ4"/>
<evidence type="ECO:0000256" key="1">
    <source>
        <dbReference type="SAM" id="MobiDB-lite"/>
    </source>
</evidence>
<organism evidence="2 3">
    <name type="scientific">Egibacter rhizosphaerae</name>
    <dbReference type="NCBI Taxonomy" id="1670831"/>
    <lineage>
        <taxon>Bacteria</taxon>
        <taxon>Bacillati</taxon>
        <taxon>Actinomycetota</taxon>
        <taxon>Nitriliruptoria</taxon>
        <taxon>Egibacterales</taxon>
        <taxon>Egibacteraceae</taxon>
        <taxon>Egibacter</taxon>
    </lineage>
</organism>
<sequence>MRVDQAELTSLPPQCHAHVAVGNVERGGALLAHPVRQRGGPAVAARDIGQLPGKRDQIVHSRRRSP</sequence>
<dbReference type="Proteomes" id="UP000291469">
    <property type="component" value="Chromosome"/>
</dbReference>
<evidence type="ECO:0000313" key="3">
    <source>
        <dbReference type="Proteomes" id="UP000291469"/>
    </source>
</evidence>
<dbReference type="EMBL" id="CP036402">
    <property type="protein sequence ID" value="QBI19628.1"/>
    <property type="molecule type" value="Genomic_DNA"/>
</dbReference>
<accession>A0A411YEJ4</accession>